<dbReference type="SUPFAM" id="SSF53187">
    <property type="entry name" value="Zn-dependent exopeptidases"/>
    <property type="match status" value="1"/>
</dbReference>
<dbReference type="CDD" id="cd02696">
    <property type="entry name" value="MurNAc-LAA"/>
    <property type="match status" value="1"/>
</dbReference>
<keyword evidence="4" id="KW-1185">Reference proteome</keyword>
<dbReference type="SMART" id="SM00646">
    <property type="entry name" value="Ami_3"/>
    <property type="match status" value="1"/>
</dbReference>
<dbReference type="EMBL" id="FNRK01000002">
    <property type="protein sequence ID" value="SDZ97346.1"/>
    <property type="molecule type" value="Genomic_DNA"/>
</dbReference>
<dbReference type="GO" id="GO:0030288">
    <property type="term" value="C:outer membrane-bounded periplasmic space"/>
    <property type="evidence" value="ECO:0007669"/>
    <property type="project" value="TreeGrafter"/>
</dbReference>
<dbReference type="Pfam" id="PF01520">
    <property type="entry name" value="Amidase_3"/>
    <property type="match status" value="1"/>
</dbReference>
<dbReference type="AlphaFoldDB" id="A0A1H3XD69"/>
<dbReference type="PANTHER" id="PTHR30404">
    <property type="entry name" value="N-ACETYLMURAMOYL-L-ALANINE AMIDASE"/>
    <property type="match status" value="1"/>
</dbReference>
<keyword evidence="1" id="KW-0378">Hydrolase</keyword>
<dbReference type="STRING" id="81409.SAMN04515656_10212"/>
<sequence length="342" mass="36661">MALDYYQVVLSRGDTGDDVLFLQRTLRMCGFMEPDDLMDGDLGDQTVAGINAAEAYFGQPVDGTCGPILWRNLYDFVLKIQQQLNVLFAKNVAEDGNIGSHGTETTDALGEVQAANGGEPDKICGPWTEELLDMRGYLKGCGDRTASGGQASTPVAPGNVTATGNLSNVSIYLCAGHGGSDPGACGCGLEEKERALRGTQILKQILESLEATVYLGRDGDYDKSLQERTDEANKLKVTLYVSWHFNGFNGEAHGTEVLYHPDSDDGPALAAAICNRIVEACGTTNRGAKAQDDHEVRESKMTAVIMEPCFIDNDGDADLIRDDAGLTVMANAIALGIVDYWC</sequence>
<reference evidence="3 4" key="1">
    <citation type="submission" date="2016-10" db="EMBL/GenBank/DDBJ databases">
        <authorList>
            <person name="de Groot N.N."/>
        </authorList>
    </citation>
    <scope>NUCLEOTIDE SEQUENCE [LARGE SCALE GENOMIC DNA]</scope>
    <source>
        <strain evidence="3 4">SR12</strain>
    </source>
</reference>
<feature type="domain" description="MurNAc-LAA" evidence="2">
    <location>
        <begin position="229"/>
        <end position="338"/>
    </location>
</feature>
<proteinExistence type="predicted"/>
<protein>
    <submittedName>
        <fullName evidence="3">N-acetylmuramoyl-L-alanine amidase</fullName>
    </submittedName>
</protein>
<dbReference type="OrthoDB" id="9772024at2"/>
<dbReference type="InterPro" id="IPR036366">
    <property type="entry name" value="PGBDSf"/>
</dbReference>
<dbReference type="SUPFAM" id="SSF47090">
    <property type="entry name" value="PGBD-like"/>
    <property type="match status" value="1"/>
</dbReference>
<dbReference type="PANTHER" id="PTHR30404:SF0">
    <property type="entry name" value="N-ACETYLMURAMOYL-L-ALANINE AMIDASE AMIC"/>
    <property type="match status" value="1"/>
</dbReference>
<dbReference type="RefSeq" id="WP_090304314.1">
    <property type="nucleotide sequence ID" value="NZ_FNRK01000002.1"/>
</dbReference>
<name>A0A1H3XD69_9FIRM</name>
<dbReference type="InterPro" id="IPR050695">
    <property type="entry name" value="N-acetylmuramoyl_amidase_3"/>
</dbReference>
<dbReference type="GO" id="GO:0008745">
    <property type="term" value="F:N-acetylmuramoyl-L-alanine amidase activity"/>
    <property type="evidence" value="ECO:0007669"/>
    <property type="project" value="InterPro"/>
</dbReference>
<gene>
    <name evidence="3" type="ORF">SAMN04515656_10212</name>
</gene>
<dbReference type="Pfam" id="PF01471">
    <property type="entry name" value="PG_binding_1"/>
    <property type="match status" value="1"/>
</dbReference>
<evidence type="ECO:0000313" key="4">
    <source>
        <dbReference type="Proteomes" id="UP000199394"/>
    </source>
</evidence>
<dbReference type="InterPro" id="IPR036365">
    <property type="entry name" value="PGBD-like_sf"/>
</dbReference>
<dbReference type="Gene3D" id="1.10.101.10">
    <property type="entry name" value="PGBD-like superfamily/PGBD"/>
    <property type="match status" value="1"/>
</dbReference>
<dbReference type="InterPro" id="IPR002477">
    <property type="entry name" value="Peptidoglycan-bd-like"/>
</dbReference>
<dbReference type="InterPro" id="IPR002508">
    <property type="entry name" value="MurNAc-LAA_cat"/>
</dbReference>
<dbReference type="Gene3D" id="3.40.630.40">
    <property type="entry name" value="Zn-dependent exopeptidases"/>
    <property type="match status" value="1"/>
</dbReference>
<organism evidence="3 4">
    <name type="scientific">Eubacterium aggregans</name>
    <dbReference type="NCBI Taxonomy" id="81409"/>
    <lineage>
        <taxon>Bacteria</taxon>
        <taxon>Bacillati</taxon>
        <taxon>Bacillota</taxon>
        <taxon>Clostridia</taxon>
        <taxon>Eubacteriales</taxon>
        <taxon>Eubacteriaceae</taxon>
        <taxon>Eubacterium</taxon>
    </lineage>
</organism>
<evidence type="ECO:0000259" key="2">
    <source>
        <dbReference type="SMART" id="SM00646"/>
    </source>
</evidence>
<accession>A0A1H3XD69</accession>
<dbReference type="Proteomes" id="UP000199394">
    <property type="component" value="Unassembled WGS sequence"/>
</dbReference>
<evidence type="ECO:0000313" key="3">
    <source>
        <dbReference type="EMBL" id="SDZ97346.1"/>
    </source>
</evidence>
<evidence type="ECO:0000256" key="1">
    <source>
        <dbReference type="ARBA" id="ARBA00022801"/>
    </source>
</evidence>
<dbReference type="GO" id="GO:0009253">
    <property type="term" value="P:peptidoglycan catabolic process"/>
    <property type="evidence" value="ECO:0007669"/>
    <property type="project" value="InterPro"/>
</dbReference>